<accession>A0A9W4GXW7</accession>
<feature type="compositionally biased region" description="Basic residues" evidence="1">
    <location>
        <begin position="39"/>
        <end position="48"/>
    </location>
</feature>
<dbReference type="EMBL" id="CAJVAX010000002">
    <property type="protein sequence ID" value="CAG7613926.1"/>
    <property type="molecule type" value="Genomic_DNA"/>
</dbReference>
<keyword evidence="3" id="KW-1185">Reference proteome</keyword>
<feature type="compositionally biased region" description="Basic and acidic residues" evidence="1">
    <location>
        <begin position="26"/>
        <end position="38"/>
    </location>
</feature>
<feature type="region of interest" description="Disordered" evidence="1">
    <location>
        <begin position="1"/>
        <end position="218"/>
    </location>
</feature>
<feature type="compositionally biased region" description="Basic and acidic residues" evidence="1">
    <location>
        <begin position="182"/>
        <end position="194"/>
    </location>
</feature>
<dbReference type="Proteomes" id="UP001153328">
    <property type="component" value="Unassembled WGS sequence"/>
</dbReference>
<evidence type="ECO:0000313" key="3">
    <source>
        <dbReference type="Proteomes" id="UP001153328"/>
    </source>
</evidence>
<dbReference type="AlphaFoldDB" id="A0A9W4GXW7"/>
<comment type="caution">
    <text evidence="2">The sequence shown here is derived from an EMBL/GenBank/DDBJ whole genome shotgun (WGS) entry which is preliminary data.</text>
</comment>
<proteinExistence type="predicted"/>
<reference evidence="2" key="1">
    <citation type="submission" date="2021-06" db="EMBL/GenBank/DDBJ databases">
        <authorList>
            <person name="Arsene-Ploetze F."/>
        </authorList>
    </citation>
    <scope>NUCLEOTIDE SEQUENCE</scope>
    <source>
        <strain evidence="2">SBRY1</strain>
    </source>
</reference>
<gene>
    <name evidence="2" type="ORF">SBRY_100216</name>
</gene>
<protein>
    <submittedName>
        <fullName evidence="2">Uncharacterized protein</fullName>
    </submittedName>
</protein>
<feature type="compositionally biased region" description="Basic and acidic residues" evidence="1">
    <location>
        <begin position="115"/>
        <end position="128"/>
    </location>
</feature>
<evidence type="ECO:0000313" key="2">
    <source>
        <dbReference type="EMBL" id="CAG7613926.1"/>
    </source>
</evidence>
<organism evidence="2 3">
    <name type="scientific">Actinacidiphila bryophytorum</name>
    <dbReference type="NCBI Taxonomy" id="1436133"/>
    <lineage>
        <taxon>Bacteria</taxon>
        <taxon>Bacillati</taxon>
        <taxon>Actinomycetota</taxon>
        <taxon>Actinomycetes</taxon>
        <taxon>Kitasatosporales</taxon>
        <taxon>Streptomycetaceae</taxon>
        <taxon>Actinacidiphila</taxon>
    </lineage>
</organism>
<sequence length="218" mass="23873">MPASPLTVACPAAEGIRSRPARRHAGRTDPRTVPDRPAARRPHHRTVRRKDEEKRHESHRFDQPVRGAARPGPRPTAGPRPGGVLPGRYPDLRGGRPGRPVLGDPHRFGHPGHPRAREPGRARGDPQPRRPARLLLAVPALHLAPGRRGPERRARPPVRRHYGAGAVPRRPGVRRSPGPPGRADHRAPHAERPHAAAGPVRPARRQPRPLTPEGGTPR</sequence>
<feature type="compositionally biased region" description="Low complexity" evidence="1">
    <location>
        <begin position="163"/>
        <end position="176"/>
    </location>
</feature>
<feature type="compositionally biased region" description="Low complexity" evidence="1">
    <location>
        <begin position="133"/>
        <end position="147"/>
    </location>
</feature>
<feature type="compositionally biased region" description="Basic and acidic residues" evidence="1">
    <location>
        <begin position="49"/>
        <end position="63"/>
    </location>
</feature>
<evidence type="ECO:0000256" key="1">
    <source>
        <dbReference type="SAM" id="MobiDB-lite"/>
    </source>
</evidence>
<name>A0A9W4GXW7_9ACTN</name>